<evidence type="ECO:0000313" key="3">
    <source>
        <dbReference type="EMBL" id="KAK7681177.1"/>
    </source>
</evidence>
<protein>
    <submittedName>
        <fullName evidence="3">rRNA-processing protein bfr2</fullName>
    </submittedName>
</protein>
<reference evidence="3 4" key="1">
    <citation type="submission" date="2022-09" db="EMBL/GenBank/DDBJ databases">
        <authorList>
            <person name="Palmer J.M."/>
        </authorList>
    </citation>
    <scope>NUCLEOTIDE SEQUENCE [LARGE SCALE GENOMIC DNA]</scope>
    <source>
        <strain evidence="3 4">DSM 7382</strain>
    </source>
</reference>
<dbReference type="EMBL" id="JASBNA010000043">
    <property type="protein sequence ID" value="KAK7681177.1"/>
    <property type="molecule type" value="Genomic_DNA"/>
</dbReference>
<feature type="region of interest" description="Disordered" evidence="1">
    <location>
        <begin position="159"/>
        <end position="188"/>
    </location>
</feature>
<dbReference type="InterPro" id="IPR039223">
    <property type="entry name" value="AATF/Bfr2"/>
</dbReference>
<feature type="region of interest" description="Disordered" evidence="1">
    <location>
        <begin position="31"/>
        <end position="51"/>
    </location>
</feature>
<dbReference type="GO" id="GO:0005730">
    <property type="term" value="C:nucleolus"/>
    <property type="evidence" value="ECO:0007669"/>
    <property type="project" value="TreeGrafter"/>
</dbReference>
<dbReference type="AlphaFoldDB" id="A0AAW0FV79"/>
<feature type="domain" description="Apoptosis-antagonizing transcription factor C-terminal" evidence="2">
    <location>
        <begin position="72"/>
        <end position="153"/>
    </location>
</feature>
<dbReference type="PANTHER" id="PTHR15565">
    <property type="entry name" value="AATF PROTEIN APOPTOSIS ANTAGONIZING TRANSCRIPTION FACTOR"/>
    <property type="match status" value="1"/>
</dbReference>
<evidence type="ECO:0000313" key="4">
    <source>
        <dbReference type="Proteomes" id="UP001385951"/>
    </source>
</evidence>
<name>A0AAW0FV79_9APHY</name>
<dbReference type="Proteomes" id="UP001385951">
    <property type="component" value="Unassembled WGS sequence"/>
</dbReference>
<accession>A0AAW0FV79</accession>
<evidence type="ECO:0000256" key="1">
    <source>
        <dbReference type="SAM" id="MobiDB-lite"/>
    </source>
</evidence>
<sequence>MDRLVKKTKLNRRNITPLAIDYYTKNFTKDDEKDVKQDEDDYNPDIPRQINNNENKNQLIELNSIFDDEDFYRVLLNDLVDKKIQSTNPANGLTYALRSAQKAHKLKKNVDTKASKGRKLRYQIQEPISNFETPQSNWKWNDDQIDEFFASLLGQKVNMNELEDEPSDDDRDSDIIDNDNSIKLFEKP</sequence>
<dbReference type="Pfam" id="PF08164">
    <property type="entry name" value="TRAUB"/>
    <property type="match status" value="1"/>
</dbReference>
<proteinExistence type="predicted"/>
<keyword evidence="4" id="KW-1185">Reference proteome</keyword>
<evidence type="ECO:0000259" key="2">
    <source>
        <dbReference type="Pfam" id="PF08164"/>
    </source>
</evidence>
<gene>
    <name evidence="3" type="primary">BFR2</name>
    <name evidence="3" type="ORF">QCA50_015792</name>
</gene>
<dbReference type="GO" id="GO:0000462">
    <property type="term" value="P:maturation of SSU-rRNA from tricistronic rRNA transcript (SSU-rRNA, 5.8S rRNA, LSU-rRNA)"/>
    <property type="evidence" value="ECO:0007669"/>
    <property type="project" value="TreeGrafter"/>
</dbReference>
<comment type="caution">
    <text evidence="3">The sequence shown here is derived from an EMBL/GenBank/DDBJ whole genome shotgun (WGS) entry which is preliminary data.</text>
</comment>
<organism evidence="3 4">
    <name type="scientific">Cerrena zonata</name>
    <dbReference type="NCBI Taxonomy" id="2478898"/>
    <lineage>
        <taxon>Eukaryota</taxon>
        <taxon>Fungi</taxon>
        <taxon>Dikarya</taxon>
        <taxon>Basidiomycota</taxon>
        <taxon>Agaricomycotina</taxon>
        <taxon>Agaricomycetes</taxon>
        <taxon>Polyporales</taxon>
        <taxon>Cerrenaceae</taxon>
        <taxon>Cerrena</taxon>
    </lineage>
</organism>
<feature type="compositionally biased region" description="Acidic residues" evidence="1">
    <location>
        <begin position="161"/>
        <end position="177"/>
    </location>
</feature>
<dbReference type="InterPro" id="IPR012617">
    <property type="entry name" value="AATF_C"/>
</dbReference>
<dbReference type="PANTHER" id="PTHR15565:SF0">
    <property type="entry name" value="PROTEIN AATF"/>
    <property type="match status" value="1"/>
</dbReference>